<dbReference type="OrthoDB" id="9776919at2"/>
<name>M1Z8I7_NITG3</name>
<evidence type="ECO:0008006" key="5">
    <source>
        <dbReference type="Google" id="ProtNLM"/>
    </source>
</evidence>
<evidence type="ECO:0000256" key="2">
    <source>
        <dbReference type="PIRSR" id="PIRSR006661-1"/>
    </source>
</evidence>
<organism evidence="3 4">
    <name type="scientific">Nitrospina gracilis (strain 3/211)</name>
    <dbReference type="NCBI Taxonomy" id="1266370"/>
    <lineage>
        <taxon>Bacteria</taxon>
        <taxon>Pseudomonadati</taxon>
        <taxon>Nitrospinota/Tectimicrobiota group</taxon>
        <taxon>Nitrospinota</taxon>
        <taxon>Nitrospinia</taxon>
        <taxon>Nitrospinales</taxon>
        <taxon>Nitrospinaceae</taxon>
        <taxon>Nitrospina</taxon>
    </lineage>
</organism>
<dbReference type="RefSeq" id="WP_005005670.1">
    <property type="nucleotide sequence ID" value="NZ_HG422173.1"/>
</dbReference>
<evidence type="ECO:0000256" key="1">
    <source>
        <dbReference type="ARBA" id="ARBA00022785"/>
    </source>
</evidence>
<dbReference type="InParanoid" id="M1Z8I7"/>
<accession>M1Z8I7</accession>
<sequence>MTLHDKHKRMQAQIAALPGAIVAFSGGVDSTLVLAIAHAALGERVLAVTGRSPSVPERELEASKRLARQIGARHLIVDTGEIHNPDYTANPANRCYFCKTELYDHLKRIASEHGLPCILNGTNSDDLGDHRPGLVAADEAKVLSPLADAGMNKQDVRDLSQELELPTWNKPAMACLASRVPYGQEVTGEKLSMIERAEDILLGMGLKQVRVRHHGDIARIEAPQDDLPMLLDPEQARVIESKFREIGFQFVTVDILGFRSGSLNQVLG</sequence>
<keyword evidence="1" id="KW-0671">Queuosine biosynthesis</keyword>
<dbReference type="HOGENOM" id="CLU_061181_2_0_0"/>
<dbReference type="InterPro" id="IPR052188">
    <property type="entry name" value="Ni-pincer_cofactor_biosynth"/>
</dbReference>
<dbReference type="InterPro" id="IPR014729">
    <property type="entry name" value="Rossmann-like_a/b/a_fold"/>
</dbReference>
<dbReference type="Gene3D" id="3.40.50.620">
    <property type="entry name" value="HUPs"/>
    <property type="match status" value="1"/>
</dbReference>
<dbReference type="Pfam" id="PF06508">
    <property type="entry name" value="QueC"/>
    <property type="match status" value="1"/>
</dbReference>
<dbReference type="CDD" id="cd01990">
    <property type="entry name" value="LarE-like"/>
    <property type="match status" value="1"/>
</dbReference>
<dbReference type="STRING" id="1266370.NITGR_1020006"/>
<proteinExistence type="predicted"/>
<dbReference type="SUPFAM" id="SSF52402">
    <property type="entry name" value="Adenine nucleotide alpha hydrolases-like"/>
    <property type="match status" value="1"/>
</dbReference>
<dbReference type="PIRSF" id="PIRSF006661">
    <property type="entry name" value="PP-lp_UCP006661"/>
    <property type="match status" value="1"/>
</dbReference>
<dbReference type="AlphaFoldDB" id="M1Z8I7"/>
<dbReference type="Proteomes" id="UP000011704">
    <property type="component" value="Unassembled WGS sequence"/>
</dbReference>
<dbReference type="PANTHER" id="PTHR43169">
    <property type="entry name" value="EXSB FAMILY PROTEIN"/>
    <property type="match status" value="1"/>
</dbReference>
<evidence type="ECO:0000313" key="4">
    <source>
        <dbReference type="Proteomes" id="UP000011704"/>
    </source>
</evidence>
<feature type="active site" description="Nucleophile and sulfur donor" evidence="2">
    <location>
        <position position="175"/>
    </location>
</feature>
<dbReference type="InterPro" id="IPR005232">
    <property type="entry name" value="LarE"/>
</dbReference>
<comment type="caution">
    <text evidence="3">The sequence shown here is derived from an EMBL/GenBank/DDBJ whole genome shotgun (WGS) entry which is preliminary data.</text>
</comment>
<dbReference type="InterPro" id="IPR018317">
    <property type="entry name" value="QueC"/>
</dbReference>
<protein>
    <recommendedName>
        <fullName evidence="5">NAD/GMP synthase domain-containing protein</fullName>
    </recommendedName>
</protein>
<dbReference type="GO" id="GO:0016783">
    <property type="term" value="F:sulfurtransferase activity"/>
    <property type="evidence" value="ECO:0007669"/>
    <property type="project" value="InterPro"/>
</dbReference>
<dbReference type="EMBL" id="CAQJ01000005">
    <property type="protein sequence ID" value="CCQ89344.1"/>
    <property type="molecule type" value="Genomic_DNA"/>
</dbReference>
<dbReference type="NCBIfam" id="TIGR00268">
    <property type="entry name" value="ATP-dependent sacrificial sulfur transferase LarE"/>
    <property type="match status" value="1"/>
</dbReference>
<reference evidence="3 4" key="1">
    <citation type="journal article" date="2013" name="Front. Microbiol.">
        <title>The genome of Nitrospina gracilis illuminates the metabolism and evolution of the major marine nitrite oxidizer.</title>
        <authorList>
            <person name="Luecker S."/>
            <person name="Nowka B."/>
            <person name="Rattei T."/>
            <person name="Spieck E."/>
            <person name="and Daims H."/>
        </authorList>
    </citation>
    <scope>NUCLEOTIDE SEQUENCE [LARGE SCALE GENOMIC DNA]</scope>
    <source>
        <strain evidence="3 4">3/211</strain>
    </source>
</reference>
<keyword evidence="4" id="KW-1185">Reference proteome</keyword>
<gene>
    <name evidence="3" type="ORF">NITGR_1020006</name>
</gene>
<dbReference type="PANTHER" id="PTHR43169:SF2">
    <property type="entry name" value="NAD_GMP SYNTHASE DOMAIN-CONTAINING PROTEIN"/>
    <property type="match status" value="1"/>
</dbReference>
<dbReference type="GO" id="GO:0008616">
    <property type="term" value="P:tRNA queuosine(34) biosynthetic process"/>
    <property type="evidence" value="ECO:0007669"/>
    <property type="project" value="UniProtKB-KW"/>
</dbReference>
<evidence type="ECO:0000313" key="3">
    <source>
        <dbReference type="EMBL" id="CCQ89344.1"/>
    </source>
</evidence>